<dbReference type="OrthoDB" id="3561116at2759"/>
<protein>
    <submittedName>
        <fullName evidence="2">Uncharacterized protein</fullName>
    </submittedName>
</protein>
<evidence type="ECO:0000313" key="3">
    <source>
        <dbReference type="Proteomes" id="UP000184330"/>
    </source>
</evidence>
<gene>
    <name evidence="2" type="ORF">PAC_06935</name>
</gene>
<feature type="region of interest" description="Disordered" evidence="1">
    <location>
        <begin position="17"/>
        <end position="36"/>
    </location>
</feature>
<keyword evidence="3" id="KW-1185">Reference proteome</keyword>
<dbReference type="AlphaFoldDB" id="A0A1L7WWB2"/>
<organism evidence="2 3">
    <name type="scientific">Phialocephala subalpina</name>
    <dbReference type="NCBI Taxonomy" id="576137"/>
    <lineage>
        <taxon>Eukaryota</taxon>
        <taxon>Fungi</taxon>
        <taxon>Dikarya</taxon>
        <taxon>Ascomycota</taxon>
        <taxon>Pezizomycotina</taxon>
        <taxon>Leotiomycetes</taxon>
        <taxon>Helotiales</taxon>
        <taxon>Mollisiaceae</taxon>
        <taxon>Phialocephala</taxon>
        <taxon>Phialocephala fortinii species complex</taxon>
    </lineage>
</organism>
<evidence type="ECO:0000256" key="1">
    <source>
        <dbReference type="SAM" id="MobiDB-lite"/>
    </source>
</evidence>
<proteinExistence type="predicted"/>
<dbReference type="EMBL" id="FJOG01000009">
    <property type="protein sequence ID" value="CZR57046.1"/>
    <property type="molecule type" value="Genomic_DNA"/>
</dbReference>
<sequence length="205" mass="22405">MVYKTLQFAPPRALARDAQSTNLFTTPPPNTSQTAKDYRQNPIFELGSNLTLTWISNYTTIILDFTQDLFGCIPGRTPCGLTSTLYGTYKKNYLKEKRRGEERSVTDELKIEAASNPGKFEWTVDRHPYNISASNVFYFVMYNRSVSDTSATFMSHYFNITEAAVSVSTSTTSATSTSASSSGLGTTIASTSAATSLAASDSANK</sequence>
<accession>A0A1L7WWB2</accession>
<dbReference type="Proteomes" id="UP000184330">
    <property type="component" value="Unassembled WGS sequence"/>
</dbReference>
<feature type="compositionally biased region" description="Polar residues" evidence="1">
    <location>
        <begin position="18"/>
        <end position="35"/>
    </location>
</feature>
<reference evidence="2 3" key="1">
    <citation type="submission" date="2016-03" db="EMBL/GenBank/DDBJ databases">
        <authorList>
            <person name="Ploux O."/>
        </authorList>
    </citation>
    <scope>NUCLEOTIDE SEQUENCE [LARGE SCALE GENOMIC DNA]</scope>
    <source>
        <strain evidence="2 3">UAMH 11012</strain>
    </source>
</reference>
<evidence type="ECO:0000313" key="2">
    <source>
        <dbReference type="EMBL" id="CZR57046.1"/>
    </source>
</evidence>
<name>A0A1L7WWB2_9HELO</name>